<feature type="chain" id="PRO_5044802402" description="Cytochrome P450" evidence="12">
    <location>
        <begin position="18"/>
        <end position="244"/>
    </location>
</feature>
<evidence type="ECO:0000313" key="14">
    <source>
        <dbReference type="Proteomes" id="UP001630127"/>
    </source>
</evidence>
<comment type="caution">
    <text evidence="13">The sequence shown here is derived from an EMBL/GenBank/DDBJ whole genome shotgun (WGS) entry which is preliminary data.</text>
</comment>
<dbReference type="GO" id="GO:0016020">
    <property type="term" value="C:membrane"/>
    <property type="evidence" value="ECO:0007669"/>
    <property type="project" value="UniProtKB-SubCell"/>
</dbReference>
<dbReference type="InterPro" id="IPR002401">
    <property type="entry name" value="Cyt_P450_E_grp-I"/>
</dbReference>
<dbReference type="InterPro" id="IPR001128">
    <property type="entry name" value="Cyt_P450"/>
</dbReference>
<evidence type="ECO:0000256" key="5">
    <source>
        <dbReference type="ARBA" id="ARBA00022723"/>
    </source>
</evidence>
<evidence type="ECO:0000256" key="7">
    <source>
        <dbReference type="ARBA" id="ARBA00023002"/>
    </source>
</evidence>
<evidence type="ECO:0000256" key="6">
    <source>
        <dbReference type="ARBA" id="ARBA00022989"/>
    </source>
</evidence>
<evidence type="ECO:0000256" key="10">
    <source>
        <dbReference type="ARBA" id="ARBA00023136"/>
    </source>
</evidence>
<keyword evidence="7" id="KW-0560">Oxidoreductase</keyword>
<keyword evidence="12" id="KW-0732">Signal</keyword>
<gene>
    <name evidence="13" type="ORF">ACH5RR_012886</name>
</gene>
<comment type="similarity">
    <text evidence="2">Belongs to the cytochrome P450 family.</text>
</comment>
<comment type="subcellular location">
    <subcellularLocation>
        <location evidence="1">Membrane</location>
    </subcellularLocation>
</comment>
<evidence type="ECO:0008006" key="15">
    <source>
        <dbReference type="Google" id="ProtNLM"/>
    </source>
</evidence>
<evidence type="ECO:0000256" key="8">
    <source>
        <dbReference type="ARBA" id="ARBA00023004"/>
    </source>
</evidence>
<keyword evidence="4 11" id="KW-0812">Transmembrane</keyword>
<dbReference type="Gene3D" id="1.10.630.10">
    <property type="entry name" value="Cytochrome P450"/>
    <property type="match status" value="1"/>
</dbReference>
<reference evidence="13 14" key="1">
    <citation type="submission" date="2024-11" db="EMBL/GenBank/DDBJ databases">
        <title>A near-complete genome assembly of Cinchona calisaya.</title>
        <authorList>
            <person name="Lian D.C."/>
            <person name="Zhao X.W."/>
            <person name="Wei L."/>
        </authorList>
    </citation>
    <scope>NUCLEOTIDE SEQUENCE [LARGE SCALE GENOMIC DNA]</scope>
    <source>
        <tissue evidence="13">Nenye</tissue>
    </source>
</reference>
<dbReference type="PANTHER" id="PTHR47955">
    <property type="entry name" value="CYTOCHROME P450 FAMILY 71 PROTEIN"/>
    <property type="match status" value="1"/>
</dbReference>
<dbReference type="PANTHER" id="PTHR47955:SF9">
    <property type="entry name" value="PREMNASPIRODIENE OXYGENASE-LIKE"/>
    <property type="match status" value="1"/>
</dbReference>
<accession>A0ABD3A8V1</accession>
<evidence type="ECO:0000256" key="1">
    <source>
        <dbReference type="ARBA" id="ARBA00004370"/>
    </source>
</evidence>
<evidence type="ECO:0000256" key="4">
    <source>
        <dbReference type="ARBA" id="ARBA00022692"/>
    </source>
</evidence>
<dbReference type="PRINTS" id="PR00463">
    <property type="entry name" value="EP450I"/>
</dbReference>
<evidence type="ECO:0000313" key="13">
    <source>
        <dbReference type="EMBL" id="KAL3528230.1"/>
    </source>
</evidence>
<evidence type="ECO:0000256" key="11">
    <source>
        <dbReference type="SAM" id="Phobius"/>
    </source>
</evidence>
<feature type="signal peptide" evidence="12">
    <location>
        <begin position="1"/>
        <end position="17"/>
    </location>
</feature>
<name>A0ABD3A8V1_9GENT</name>
<dbReference type="GO" id="GO:0004497">
    <property type="term" value="F:monooxygenase activity"/>
    <property type="evidence" value="ECO:0007669"/>
    <property type="project" value="UniProtKB-KW"/>
</dbReference>
<feature type="transmembrane region" description="Helical" evidence="11">
    <location>
        <begin position="71"/>
        <end position="90"/>
    </location>
</feature>
<keyword evidence="6 11" id="KW-1133">Transmembrane helix</keyword>
<dbReference type="Proteomes" id="UP001630127">
    <property type="component" value="Unassembled WGS sequence"/>
</dbReference>
<dbReference type="GO" id="GO:0046872">
    <property type="term" value="F:metal ion binding"/>
    <property type="evidence" value="ECO:0007669"/>
    <property type="project" value="UniProtKB-KW"/>
</dbReference>
<sequence>MFNYFVVRFFFFFFTQPYPQITINYPPLTNCVNPDLIDHSLSIKGNHSPSFQTFKRSKNTILMMDIQFSPFLLSSPKYLFLLFSFLILLLKIWKKTTSSDYDITPKLPPGPTKFPLIGNLHNLVGGLPHHVLAGLAKKYGPLMHLQLGEISTVVVSSAKMAKEILVTHHPCFANRPENQSTRIIWYEQEDMGSAPYSEHWKQMRKICMMELLSIKSVDSFRFIRQDEISRLVESIIQSSSSAGD</sequence>
<keyword evidence="5" id="KW-0479">Metal-binding</keyword>
<dbReference type="InterPro" id="IPR036396">
    <property type="entry name" value="Cyt_P450_sf"/>
</dbReference>
<dbReference type="SUPFAM" id="SSF48264">
    <property type="entry name" value="Cytochrome P450"/>
    <property type="match status" value="1"/>
</dbReference>
<evidence type="ECO:0000256" key="9">
    <source>
        <dbReference type="ARBA" id="ARBA00023033"/>
    </source>
</evidence>
<evidence type="ECO:0000256" key="3">
    <source>
        <dbReference type="ARBA" id="ARBA00022617"/>
    </source>
</evidence>
<keyword evidence="3" id="KW-0349">Heme</keyword>
<keyword evidence="9" id="KW-0503">Monooxygenase</keyword>
<protein>
    <recommendedName>
        <fullName evidence="15">Cytochrome P450</fullName>
    </recommendedName>
</protein>
<keyword evidence="10 11" id="KW-0472">Membrane</keyword>
<dbReference type="AlphaFoldDB" id="A0ABD3A8V1"/>
<dbReference type="EMBL" id="JBJUIK010000005">
    <property type="protein sequence ID" value="KAL3528230.1"/>
    <property type="molecule type" value="Genomic_DNA"/>
</dbReference>
<proteinExistence type="inferred from homology"/>
<keyword evidence="8" id="KW-0408">Iron</keyword>
<evidence type="ECO:0000256" key="2">
    <source>
        <dbReference type="ARBA" id="ARBA00010617"/>
    </source>
</evidence>
<organism evidence="13 14">
    <name type="scientific">Cinchona calisaya</name>
    <dbReference type="NCBI Taxonomy" id="153742"/>
    <lineage>
        <taxon>Eukaryota</taxon>
        <taxon>Viridiplantae</taxon>
        <taxon>Streptophyta</taxon>
        <taxon>Embryophyta</taxon>
        <taxon>Tracheophyta</taxon>
        <taxon>Spermatophyta</taxon>
        <taxon>Magnoliopsida</taxon>
        <taxon>eudicotyledons</taxon>
        <taxon>Gunneridae</taxon>
        <taxon>Pentapetalae</taxon>
        <taxon>asterids</taxon>
        <taxon>lamiids</taxon>
        <taxon>Gentianales</taxon>
        <taxon>Rubiaceae</taxon>
        <taxon>Cinchonoideae</taxon>
        <taxon>Cinchoneae</taxon>
        <taxon>Cinchona</taxon>
    </lineage>
</organism>
<keyword evidence="14" id="KW-1185">Reference proteome</keyword>
<dbReference type="Pfam" id="PF00067">
    <property type="entry name" value="p450"/>
    <property type="match status" value="1"/>
</dbReference>
<evidence type="ECO:0000256" key="12">
    <source>
        <dbReference type="SAM" id="SignalP"/>
    </source>
</evidence>